<evidence type="ECO:0000313" key="1">
    <source>
        <dbReference type="EMBL" id="GBP44194.1"/>
    </source>
</evidence>
<accession>A0A4C1W1Z0</accession>
<organism evidence="1 2">
    <name type="scientific">Eumeta variegata</name>
    <name type="common">Bagworm moth</name>
    <name type="synonym">Eumeta japonica</name>
    <dbReference type="NCBI Taxonomy" id="151549"/>
    <lineage>
        <taxon>Eukaryota</taxon>
        <taxon>Metazoa</taxon>
        <taxon>Ecdysozoa</taxon>
        <taxon>Arthropoda</taxon>
        <taxon>Hexapoda</taxon>
        <taxon>Insecta</taxon>
        <taxon>Pterygota</taxon>
        <taxon>Neoptera</taxon>
        <taxon>Endopterygota</taxon>
        <taxon>Lepidoptera</taxon>
        <taxon>Glossata</taxon>
        <taxon>Ditrysia</taxon>
        <taxon>Tineoidea</taxon>
        <taxon>Psychidae</taxon>
        <taxon>Oiketicinae</taxon>
        <taxon>Eumeta</taxon>
    </lineage>
</organism>
<keyword evidence="2" id="KW-1185">Reference proteome</keyword>
<dbReference type="Proteomes" id="UP000299102">
    <property type="component" value="Unassembled WGS sequence"/>
</dbReference>
<dbReference type="AlphaFoldDB" id="A0A4C1W1Z0"/>
<evidence type="ECO:0000313" key="2">
    <source>
        <dbReference type="Proteomes" id="UP000299102"/>
    </source>
</evidence>
<reference evidence="1 2" key="1">
    <citation type="journal article" date="2019" name="Commun. Biol.">
        <title>The bagworm genome reveals a unique fibroin gene that provides high tensile strength.</title>
        <authorList>
            <person name="Kono N."/>
            <person name="Nakamura H."/>
            <person name="Ohtoshi R."/>
            <person name="Tomita M."/>
            <person name="Numata K."/>
            <person name="Arakawa K."/>
        </authorList>
    </citation>
    <scope>NUCLEOTIDE SEQUENCE [LARGE SCALE GENOMIC DNA]</scope>
</reference>
<sequence length="216" mass="24645">MCYASFCKCQFKIIALSYFSTREGEGDSRGYRSAEEQARELARAIRREVAKLADKWNALVDASDVWGRCLEDAAQVSGSLPPPRPPLSLGMKLETRQHKKRVHLIARDLKSTGSAFFSYPLSIQMRSGYLPTEDIVWNPIEELYNGIYPSLALLTFDPYQAMDAACTTRIDRNGRAYKVVTILGFRLDNEDETLLRTVFVNVVCYHRRDCLVAVYW</sequence>
<name>A0A4C1W1Z0_EUMVA</name>
<gene>
    <name evidence="1" type="ORF">EVAR_31638_1</name>
</gene>
<dbReference type="EMBL" id="BGZK01000448">
    <property type="protein sequence ID" value="GBP44194.1"/>
    <property type="molecule type" value="Genomic_DNA"/>
</dbReference>
<comment type="caution">
    <text evidence="1">The sequence shown here is derived from an EMBL/GenBank/DDBJ whole genome shotgun (WGS) entry which is preliminary data.</text>
</comment>
<protein>
    <submittedName>
        <fullName evidence="1">Uncharacterized protein</fullName>
    </submittedName>
</protein>
<dbReference type="OrthoDB" id="10057795at2759"/>
<proteinExistence type="predicted"/>
<dbReference type="STRING" id="151549.A0A4C1W1Z0"/>